<protein>
    <recommendedName>
        <fullName evidence="4">Acyl-CoA dehydrogenase</fullName>
    </recommendedName>
</protein>
<name>A0ABP6KBI5_9ACTN</name>
<evidence type="ECO:0000313" key="3">
    <source>
        <dbReference type="Proteomes" id="UP001499930"/>
    </source>
</evidence>
<gene>
    <name evidence="2" type="ORF">GCM10017559_08090</name>
</gene>
<evidence type="ECO:0008006" key="4">
    <source>
        <dbReference type="Google" id="ProtNLM"/>
    </source>
</evidence>
<dbReference type="Proteomes" id="UP001499930">
    <property type="component" value="Unassembled WGS sequence"/>
</dbReference>
<dbReference type="EMBL" id="BAAAWD010000004">
    <property type="protein sequence ID" value="GAA2990452.1"/>
    <property type="molecule type" value="Genomic_DNA"/>
</dbReference>
<comment type="caution">
    <text evidence="2">The sequence shown here is derived from an EMBL/GenBank/DDBJ whole genome shotgun (WGS) entry which is preliminary data.</text>
</comment>
<accession>A0ABP6KBI5</accession>
<dbReference type="RefSeq" id="WP_344888409.1">
    <property type="nucleotide sequence ID" value="NZ_BAAAWD010000004.1"/>
</dbReference>
<organism evidence="2 3">
    <name type="scientific">Streptosporangium longisporum</name>
    <dbReference type="NCBI Taxonomy" id="46187"/>
    <lineage>
        <taxon>Bacteria</taxon>
        <taxon>Bacillati</taxon>
        <taxon>Actinomycetota</taxon>
        <taxon>Actinomycetes</taxon>
        <taxon>Streptosporangiales</taxon>
        <taxon>Streptosporangiaceae</taxon>
        <taxon>Streptosporangium</taxon>
    </lineage>
</organism>
<reference evidence="3" key="1">
    <citation type="journal article" date="2019" name="Int. J. Syst. Evol. Microbiol.">
        <title>The Global Catalogue of Microorganisms (GCM) 10K type strain sequencing project: providing services to taxonomists for standard genome sequencing and annotation.</title>
        <authorList>
            <consortium name="The Broad Institute Genomics Platform"/>
            <consortium name="The Broad Institute Genome Sequencing Center for Infectious Disease"/>
            <person name="Wu L."/>
            <person name="Ma J."/>
        </authorList>
    </citation>
    <scope>NUCLEOTIDE SEQUENCE [LARGE SCALE GENOMIC DNA]</scope>
    <source>
        <strain evidence="3">JCM 3106</strain>
    </source>
</reference>
<evidence type="ECO:0000256" key="1">
    <source>
        <dbReference type="SAM" id="MobiDB-lite"/>
    </source>
</evidence>
<sequence>MSADPDITAAFRQAADDLATLIRPYVQAHLVDDLARRYVADHLAAPGWRPPLRPAPEDWKTIRATNTRRALEEP</sequence>
<evidence type="ECO:0000313" key="2">
    <source>
        <dbReference type="EMBL" id="GAA2990452.1"/>
    </source>
</evidence>
<proteinExistence type="predicted"/>
<feature type="region of interest" description="Disordered" evidence="1">
    <location>
        <begin position="52"/>
        <end position="74"/>
    </location>
</feature>
<keyword evidence="3" id="KW-1185">Reference proteome</keyword>